<dbReference type="RefSeq" id="WP_061163238.1">
    <property type="nucleotide sequence ID" value="NZ_FCOI02000023.1"/>
</dbReference>
<evidence type="ECO:0000313" key="2">
    <source>
        <dbReference type="EMBL" id="SAK81504.1"/>
    </source>
</evidence>
<organism evidence="2 3">
    <name type="scientific">Caballeronia temeraria</name>
    <dbReference type="NCBI Taxonomy" id="1777137"/>
    <lineage>
        <taxon>Bacteria</taxon>
        <taxon>Pseudomonadati</taxon>
        <taxon>Pseudomonadota</taxon>
        <taxon>Betaproteobacteria</taxon>
        <taxon>Burkholderiales</taxon>
        <taxon>Burkholderiaceae</taxon>
        <taxon>Caballeronia</taxon>
    </lineage>
</organism>
<proteinExistence type="predicted"/>
<feature type="domain" description="Glycosyltransferase 2-like prokaryotic type" evidence="1">
    <location>
        <begin position="72"/>
        <end position="266"/>
    </location>
</feature>
<dbReference type="AlphaFoldDB" id="A0A158CGN5"/>
<sequence>MITALVPVDLARRPVNLLRRVARLLNRAQAQGLQVVIGHNNRGGLCDRILKRLCAHHGASLISGAFYGGEVNTARLRNEAIEHVKTPLTLLLDADVYIDRDVLASVGASVLANERPFQVLPCLYLSRRGSADLVRRRVLPESLLNDYLRFRRAPFLHMAIPSSVTVFRTEDYRRAGGFDSSFSGHGYEDLDFLIRLGWLHDAIPRSKEMLIDAPVRAPLLASGFRGQLARLALPSLLRGQVAFHLWHSTRRDIYYEARTRNASRFRQKLADQLPPAAASASAPAPSFDLSLIGAWSDMCRRNNIDVNRYSVLFDNRPGHADRLDTPMRRLKFLLGSY</sequence>
<dbReference type="STRING" id="1777137.AWB76_05546"/>
<dbReference type="EMBL" id="FCOI02000023">
    <property type="protein sequence ID" value="SAK81504.1"/>
    <property type="molecule type" value="Genomic_DNA"/>
</dbReference>
<dbReference type="SUPFAM" id="SSF53448">
    <property type="entry name" value="Nucleotide-diphospho-sugar transferases"/>
    <property type="match status" value="1"/>
</dbReference>
<dbReference type="InterPro" id="IPR029044">
    <property type="entry name" value="Nucleotide-diphossugar_trans"/>
</dbReference>
<gene>
    <name evidence="2" type="ORF">AWB76_05546</name>
</gene>
<dbReference type="Gene3D" id="3.90.550.10">
    <property type="entry name" value="Spore Coat Polysaccharide Biosynthesis Protein SpsA, Chain A"/>
    <property type="match status" value="1"/>
</dbReference>
<accession>A0A158CGN5</accession>
<keyword evidence="3" id="KW-1185">Reference proteome</keyword>
<dbReference type="OrthoDB" id="9781367at2"/>
<protein>
    <recommendedName>
        <fullName evidence="1">Glycosyltransferase 2-like prokaryotic type domain-containing protein</fullName>
    </recommendedName>
</protein>
<evidence type="ECO:0000259" key="1">
    <source>
        <dbReference type="Pfam" id="PF10111"/>
    </source>
</evidence>
<name>A0A158CGN5_9BURK</name>
<evidence type="ECO:0000313" key="3">
    <source>
        <dbReference type="Proteomes" id="UP000054624"/>
    </source>
</evidence>
<dbReference type="InterPro" id="IPR019290">
    <property type="entry name" value="GlycosylTrfase-like_prok"/>
</dbReference>
<dbReference type="Proteomes" id="UP000054624">
    <property type="component" value="Unassembled WGS sequence"/>
</dbReference>
<reference evidence="3" key="1">
    <citation type="submission" date="2016-01" db="EMBL/GenBank/DDBJ databases">
        <authorList>
            <person name="Peeters Charlotte."/>
        </authorList>
    </citation>
    <scope>NUCLEOTIDE SEQUENCE [LARGE SCALE GENOMIC DNA]</scope>
</reference>
<dbReference type="Pfam" id="PF10111">
    <property type="entry name" value="Glyco_tranf_2_2"/>
    <property type="match status" value="1"/>
</dbReference>